<feature type="compositionally biased region" description="Low complexity" evidence="1">
    <location>
        <begin position="20"/>
        <end position="31"/>
    </location>
</feature>
<evidence type="ECO:0000259" key="2">
    <source>
        <dbReference type="Pfam" id="PF11443"/>
    </source>
</evidence>
<dbReference type="InterPro" id="IPR011205">
    <property type="entry name" value="UCP015417_vWA"/>
</dbReference>
<dbReference type="PIRSF" id="PIRSF015417">
    <property type="entry name" value="T31B5_30_vWA"/>
    <property type="match status" value="1"/>
</dbReference>
<evidence type="ECO:0000313" key="3">
    <source>
        <dbReference type="EMBL" id="KAL1568149.1"/>
    </source>
</evidence>
<dbReference type="PANTHER" id="PTHR31373">
    <property type="entry name" value="OS06G0652100 PROTEIN"/>
    <property type="match status" value="1"/>
</dbReference>
<reference evidence="3 4" key="1">
    <citation type="submission" date="2024-06" db="EMBL/GenBank/DDBJ databases">
        <title>A chromosome level genome sequence of Diviner's sage (Salvia divinorum).</title>
        <authorList>
            <person name="Ford S.A."/>
            <person name="Ro D.-K."/>
            <person name="Ness R.W."/>
            <person name="Phillips M.A."/>
        </authorList>
    </citation>
    <scope>NUCLEOTIDE SEQUENCE [LARGE SCALE GENOMIC DNA]</scope>
    <source>
        <strain evidence="3">SAF-2024a</strain>
        <tissue evidence="3">Leaf</tissue>
    </source>
</reference>
<accession>A0ABD1IK65</accession>
<keyword evidence="4" id="KW-1185">Reference proteome</keyword>
<dbReference type="PANTHER" id="PTHR31373:SF17">
    <property type="entry name" value="OS06G0652100 PROTEIN"/>
    <property type="match status" value="1"/>
</dbReference>
<organism evidence="3 4">
    <name type="scientific">Salvia divinorum</name>
    <name type="common">Maria pastora</name>
    <name type="synonym">Diviner's sage</name>
    <dbReference type="NCBI Taxonomy" id="28513"/>
    <lineage>
        <taxon>Eukaryota</taxon>
        <taxon>Viridiplantae</taxon>
        <taxon>Streptophyta</taxon>
        <taxon>Embryophyta</taxon>
        <taxon>Tracheophyta</taxon>
        <taxon>Spermatophyta</taxon>
        <taxon>Magnoliopsida</taxon>
        <taxon>eudicotyledons</taxon>
        <taxon>Gunneridae</taxon>
        <taxon>Pentapetalae</taxon>
        <taxon>asterids</taxon>
        <taxon>lamiids</taxon>
        <taxon>Lamiales</taxon>
        <taxon>Lamiaceae</taxon>
        <taxon>Nepetoideae</taxon>
        <taxon>Mentheae</taxon>
        <taxon>Salviinae</taxon>
        <taxon>Salvia</taxon>
        <taxon>Salvia subgen. Calosphace</taxon>
    </lineage>
</organism>
<dbReference type="AlphaFoldDB" id="A0ABD1IK65"/>
<gene>
    <name evidence="3" type="ORF">AAHA92_03550</name>
</gene>
<dbReference type="Proteomes" id="UP001567538">
    <property type="component" value="Unassembled WGS sequence"/>
</dbReference>
<dbReference type="InterPro" id="IPR058580">
    <property type="entry name" value="DUF2828"/>
</dbReference>
<sequence>MAATLLVGPPEIYQQPPKFASSSTAAAGTTTRSERRSIKKAATFTSPARGLTENNSPTLLSSGNPCLDFFFHIVPDTPANSVTNRLKLAWDHDPLKALKLVCNLREVKGTGKSDREGFYTAALWLHQHYPQTLAGNAAAFADFGYFKDLLEILFRILEGTKARKSAKRIGELWKSQMLTEKGKRRRSARLSKAMVAFHGGNNSTPETRRIERARRVVERFNHDADFRFLHDRISDIFAQRLRTDMEMLKLGELKKISLAAKWCPSLDSSFDKITLLCETDTEYKGVIGKNACILIRNSR</sequence>
<evidence type="ECO:0000256" key="1">
    <source>
        <dbReference type="SAM" id="MobiDB-lite"/>
    </source>
</evidence>
<name>A0ABD1IK65_SALDI</name>
<dbReference type="Pfam" id="PF11443">
    <property type="entry name" value="DUF2828"/>
    <property type="match status" value="1"/>
</dbReference>
<dbReference type="EMBL" id="JBEAFC010000002">
    <property type="protein sequence ID" value="KAL1568149.1"/>
    <property type="molecule type" value="Genomic_DNA"/>
</dbReference>
<proteinExistence type="predicted"/>
<feature type="region of interest" description="Disordered" evidence="1">
    <location>
        <begin position="14"/>
        <end position="57"/>
    </location>
</feature>
<protein>
    <recommendedName>
        <fullName evidence="2">DUF2828 domain-containing protein</fullName>
    </recommendedName>
</protein>
<comment type="caution">
    <text evidence="3">The sequence shown here is derived from an EMBL/GenBank/DDBJ whole genome shotgun (WGS) entry which is preliminary data.</text>
</comment>
<evidence type="ECO:0000313" key="4">
    <source>
        <dbReference type="Proteomes" id="UP001567538"/>
    </source>
</evidence>
<feature type="domain" description="DUF2828" evidence="2">
    <location>
        <begin position="52"/>
        <end position="279"/>
    </location>
</feature>